<dbReference type="GO" id="GO:0009691">
    <property type="term" value="P:cytokinin biosynthetic process"/>
    <property type="evidence" value="ECO:0007669"/>
    <property type="project" value="UniProtKB-KW"/>
</dbReference>
<accession>A0A8B8P104</accession>
<dbReference type="InterPro" id="IPR044670">
    <property type="entry name" value="SOFL"/>
</dbReference>
<name>A0A8B8P104_9MYRT</name>
<feature type="compositionally biased region" description="Basic and acidic residues" evidence="7">
    <location>
        <begin position="62"/>
        <end position="74"/>
    </location>
</feature>
<evidence type="ECO:0000313" key="9">
    <source>
        <dbReference type="RefSeq" id="XP_030528510.1"/>
    </source>
</evidence>
<keyword evidence="3" id="KW-0203">Cytokinin biosynthesis</keyword>
<feature type="compositionally biased region" description="Basic and acidic residues" evidence="7">
    <location>
        <begin position="96"/>
        <end position="111"/>
    </location>
</feature>
<dbReference type="GO" id="GO:0005737">
    <property type="term" value="C:cytoplasm"/>
    <property type="evidence" value="ECO:0007669"/>
    <property type="project" value="UniProtKB-SubCell"/>
</dbReference>
<dbReference type="AlphaFoldDB" id="A0A8B8P104"/>
<organism evidence="8 9">
    <name type="scientific">Rhodamnia argentea</name>
    <dbReference type="NCBI Taxonomy" id="178133"/>
    <lineage>
        <taxon>Eukaryota</taxon>
        <taxon>Viridiplantae</taxon>
        <taxon>Streptophyta</taxon>
        <taxon>Embryophyta</taxon>
        <taxon>Tracheophyta</taxon>
        <taxon>Spermatophyta</taxon>
        <taxon>Magnoliopsida</taxon>
        <taxon>eudicotyledons</taxon>
        <taxon>Gunneridae</taxon>
        <taxon>Pentapetalae</taxon>
        <taxon>rosids</taxon>
        <taxon>malvids</taxon>
        <taxon>Myrtales</taxon>
        <taxon>Myrtaceae</taxon>
        <taxon>Myrtoideae</taxon>
        <taxon>Myrteae</taxon>
        <taxon>Australasian group</taxon>
        <taxon>Rhodamnia</taxon>
    </lineage>
</organism>
<dbReference type="KEGG" id="rarg:115739522"/>
<feature type="compositionally biased region" description="Basic and acidic residues" evidence="7">
    <location>
        <begin position="133"/>
        <end position="145"/>
    </location>
</feature>
<evidence type="ECO:0000256" key="2">
    <source>
        <dbReference type="ARBA" id="ARBA00022490"/>
    </source>
</evidence>
<comment type="subcellular location">
    <subcellularLocation>
        <location evidence="1">Cytoplasm</location>
    </subcellularLocation>
</comment>
<keyword evidence="4" id="KW-0932">Cytokinin signaling pathway</keyword>
<evidence type="ECO:0000256" key="4">
    <source>
        <dbReference type="ARBA" id="ARBA00022864"/>
    </source>
</evidence>
<feature type="region of interest" description="Disordered" evidence="7">
    <location>
        <begin position="30"/>
        <end position="145"/>
    </location>
</feature>
<dbReference type="GeneID" id="115739522"/>
<dbReference type="PANTHER" id="PTHR33347">
    <property type="entry name" value="OSJNBA0091C07.3 PROTEIN"/>
    <property type="match status" value="1"/>
</dbReference>
<dbReference type="RefSeq" id="XP_030528510.1">
    <property type="nucleotide sequence ID" value="XM_030672650.2"/>
</dbReference>
<comment type="similarity">
    <text evidence="6">Belongs to the SOFL plant protein family.</text>
</comment>
<evidence type="ECO:0000256" key="5">
    <source>
        <dbReference type="ARBA" id="ARBA00023242"/>
    </source>
</evidence>
<evidence type="ECO:0000313" key="8">
    <source>
        <dbReference type="Proteomes" id="UP000827889"/>
    </source>
</evidence>
<evidence type="ECO:0000256" key="7">
    <source>
        <dbReference type="SAM" id="MobiDB-lite"/>
    </source>
</evidence>
<evidence type="ECO:0000256" key="3">
    <source>
        <dbReference type="ARBA" id="ARBA00022712"/>
    </source>
</evidence>
<evidence type="ECO:0000256" key="6">
    <source>
        <dbReference type="ARBA" id="ARBA00024199"/>
    </source>
</evidence>
<reference evidence="8" key="1">
    <citation type="submission" date="2025-05" db="UniProtKB">
        <authorList>
            <consortium name="RefSeq"/>
        </authorList>
    </citation>
    <scope>NUCLEOTIDE SEQUENCE [LARGE SCALE GENOMIC DNA]</scope>
</reference>
<keyword evidence="8" id="KW-1185">Reference proteome</keyword>
<evidence type="ECO:0000256" key="1">
    <source>
        <dbReference type="ARBA" id="ARBA00004496"/>
    </source>
</evidence>
<dbReference type="Proteomes" id="UP000827889">
    <property type="component" value="Chromosome 2"/>
</dbReference>
<proteinExistence type="inferred from homology"/>
<dbReference type="GO" id="GO:0009736">
    <property type="term" value="P:cytokinin-activated signaling pathway"/>
    <property type="evidence" value="ECO:0007669"/>
    <property type="project" value="UniProtKB-KW"/>
</dbReference>
<keyword evidence="5" id="KW-0539">Nucleus</keyword>
<dbReference type="PANTHER" id="PTHR33347:SF34">
    <property type="entry name" value="PROTEIN SOB FIVE-LIKE 6"/>
    <property type="match status" value="1"/>
</dbReference>
<protein>
    <submittedName>
        <fullName evidence="9">Protein SOB FIVE-LIKE 5-like</fullName>
    </submittedName>
</protein>
<sequence>MNSSTSQSSGDCESGWTLALEQWQGEVHKNYTYTRSGRAKSEEGGEEDLSMVSDASSGPPFHEAKEDLCNENERSSSGPGPQKLGVGGGKKKKAAKGKEHRREEERQHLCYKDTATSIPISFTKKKYSPTDNDAAKAKGKSELGK</sequence>
<reference evidence="9" key="2">
    <citation type="submission" date="2025-08" db="UniProtKB">
        <authorList>
            <consortium name="RefSeq"/>
        </authorList>
    </citation>
    <scope>IDENTIFICATION</scope>
    <source>
        <tissue evidence="9">Leaf</tissue>
    </source>
</reference>
<dbReference type="OrthoDB" id="759087at2759"/>
<gene>
    <name evidence="9" type="primary">LOC115739522</name>
</gene>
<keyword evidence="2" id="KW-0963">Cytoplasm</keyword>